<dbReference type="KEGG" id="pth:PTH_0711"/>
<dbReference type="AlphaFoldDB" id="A5D4C7"/>
<dbReference type="GO" id="GO:0003677">
    <property type="term" value="F:DNA binding"/>
    <property type="evidence" value="ECO:0007669"/>
    <property type="project" value="InterPro"/>
</dbReference>
<dbReference type="Pfam" id="PF01548">
    <property type="entry name" value="DEDD_Tnp_IS110"/>
    <property type="match status" value="1"/>
</dbReference>
<sequence>MFYGGIDVAKYRHEVCLLDDAGNVVLQMHIDNNQKGMNKFLQALERLDIEPDSVKFCLEATDITGSPFTAT</sequence>
<dbReference type="EMBL" id="AP009389">
    <property type="protein sequence ID" value="BAF58892.1"/>
    <property type="molecule type" value="Genomic_DNA"/>
</dbReference>
<evidence type="ECO:0000313" key="3">
    <source>
        <dbReference type="Proteomes" id="UP000006556"/>
    </source>
</evidence>
<name>A5D4C7_PELTS</name>
<evidence type="ECO:0000259" key="1">
    <source>
        <dbReference type="Pfam" id="PF01548"/>
    </source>
</evidence>
<gene>
    <name evidence="2" type="ordered locus">PTH_0711</name>
</gene>
<organism evidence="2 3">
    <name type="scientific">Pelotomaculum thermopropionicum (strain DSM 13744 / JCM 10971 / SI)</name>
    <dbReference type="NCBI Taxonomy" id="370438"/>
    <lineage>
        <taxon>Bacteria</taxon>
        <taxon>Bacillati</taxon>
        <taxon>Bacillota</taxon>
        <taxon>Clostridia</taxon>
        <taxon>Eubacteriales</taxon>
        <taxon>Desulfotomaculaceae</taxon>
        <taxon>Pelotomaculum</taxon>
    </lineage>
</organism>
<dbReference type="eggNOG" id="COG3547">
    <property type="taxonomic scope" value="Bacteria"/>
</dbReference>
<accession>A5D4C7</accession>
<dbReference type="InterPro" id="IPR002525">
    <property type="entry name" value="Transp_IS110-like_N"/>
</dbReference>
<reference evidence="3" key="1">
    <citation type="journal article" date="2008" name="Genome Res.">
        <title>The genome of Pelotomaculum thermopropionicum reveals niche-associated evolution in anaerobic microbiota.</title>
        <authorList>
            <person name="Kosaka T."/>
            <person name="Kato S."/>
            <person name="Shimoyama T."/>
            <person name="Ishii S."/>
            <person name="Abe T."/>
            <person name="Watanabe K."/>
        </authorList>
    </citation>
    <scope>NUCLEOTIDE SEQUENCE [LARGE SCALE GENOMIC DNA]</scope>
    <source>
        <strain evidence="3">DSM 13744 / JCM 10971 / SI</strain>
    </source>
</reference>
<protein>
    <recommendedName>
        <fullName evidence="1">Transposase IS110-like N-terminal domain-containing protein</fullName>
    </recommendedName>
</protein>
<dbReference type="Proteomes" id="UP000006556">
    <property type="component" value="Chromosome"/>
</dbReference>
<dbReference type="HOGENOM" id="CLU_2736477_0_0_9"/>
<dbReference type="GO" id="GO:0006313">
    <property type="term" value="P:DNA transposition"/>
    <property type="evidence" value="ECO:0007669"/>
    <property type="project" value="InterPro"/>
</dbReference>
<evidence type="ECO:0000313" key="2">
    <source>
        <dbReference type="EMBL" id="BAF58892.1"/>
    </source>
</evidence>
<proteinExistence type="predicted"/>
<keyword evidence="3" id="KW-1185">Reference proteome</keyword>
<dbReference type="GO" id="GO:0004803">
    <property type="term" value="F:transposase activity"/>
    <property type="evidence" value="ECO:0007669"/>
    <property type="project" value="InterPro"/>
</dbReference>
<feature type="domain" description="Transposase IS110-like N-terminal" evidence="1">
    <location>
        <begin position="5"/>
        <end position="66"/>
    </location>
</feature>